<name>A0ABV8VXW6_9BACI</name>
<dbReference type="PANTHER" id="PTHR43744">
    <property type="entry name" value="ABC TRANSPORTER PERMEASE PROTEIN MG189-RELATED-RELATED"/>
    <property type="match status" value="1"/>
</dbReference>
<comment type="similarity">
    <text evidence="7">Belongs to the binding-protein-dependent transport system permease family.</text>
</comment>
<comment type="subcellular location">
    <subcellularLocation>
        <location evidence="1 7">Cell membrane</location>
        <topology evidence="1 7">Multi-pass membrane protein</topology>
    </subcellularLocation>
</comment>
<dbReference type="CDD" id="cd06261">
    <property type="entry name" value="TM_PBP2"/>
    <property type="match status" value="1"/>
</dbReference>
<dbReference type="InterPro" id="IPR000515">
    <property type="entry name" value="MetI-like"/>
</dbReference>
<protein>
    <submittedName>
        <fullName evidence="9">Carbohydrate ABC transporter permease</fullName>
    </submittedName>
</protein>
<dbReference type="SUPFAM" id="SSF161098">
    <property type="entry name" value="MetI-like"/>
    <property type="match status" value="1"/>
</dbReference>
<evidence type="ECO:0000256" key="7">
    <source>
        <dbReference type="RuleBase" id="RU363032"/>
    </source>
</evidence>
<feature type="transmembrane region" description="Helical" evidence="7">
    <location>
        <begin position="20"/>
        <end position="41"/>
    </location>
</feature>
<accession>A0ABV8VXW6</accession>
<evidence type="ECO:0000256" key="6">
    <source>
        <dbReference type="ARBA" id="ARBA00023136"/>
    </source>
</evidence>
<dbReference type="EMBL" id="JBHSDV010000002">
    <property type="protein sequence ID" value="MFC4387896.1"/>
    <property type="molecule type" value="Genomic_DNA"/>
</dbReference>
<dbReference type="Gene3D" id="1.10.3720.10">
    <property type="entry name" value="MetI-like"/>
    <property type="match status" value="1"/>
</dbReference>
<evidence type="ECO:0000256" key="2">
    <source>
        <dbReference type="ARBA" id="ARBA00022448"/>
    </source>
</evidence>
<evidence type="ECO:0000259" key="8">
    <source>
        <dbReference type="PROSITE" id="PS50928"/>
    </source>
</evidence>
<keyword evidence="3" id="KW-1003">Cell membrane</keyword>
<evidence type="ECO:0000256" key="1">
    <source>
        <dbReference type="ARBA" id="ARBA00004651"/>
    </source>
</evidence>
<dbReference type="InterPro" id="IPR035906">
    <property type="entry name" value="MetI-like_sf"/>
</dbReference>
<evidence type="ECO:0000313" key="10">
    <source>
        <dbReference type="Proteomes" id="UP001595880"/>
    </source>
</evidence>
<keyword evidence="4 7" id="KW-0812">Transmembrane</keyword>
<dbReference type="Pfam" id="PF00528">
    <property type="entry name" value="BPD_transp_1"/>
    <property type="match status" value="1"/>
</dbReference>
<dbReference type="Proteomes" id="UP001595880">
    <property type="component" value="Unassembled WGS sequence"/>
</dbReference>
<organism evidence="9 10">
    <name type="scientific">Gracilibacillus marinus</name>
    <dbReference type="NCBI Taxonomy" id="630535"/>
    <lineage>
        <taxon>Bacteria</taxon>
        <taxon>Bacillati</taxon>
        <taxon>Bacillota</taxon>
        <taxon>Bacilli</taxon>
        <taxon>Bacillales</taxon>
        <taxon>Bacillaceae</taxon>
        <taxon>Gracilibacillus</taxon>
    </lineage>
</organism>
<keyword evidence="10" id="KW-1185">Reference proteome</keyword>
<feature type="transmembrane region" description="Helical" evidence="7">
    <location>
        <begin position="115"/>
        <end position="137"/>
    </location>
</feature>
<gene>
    <name evidence="9" type="ORF">ACFOZ1_08735</name>
</gene>
<feature type="transmembrane region" description="Helical" evidence="7">
    <location>
        <begin position="149"/>
        <end position="167"/>
    </location>
</feature>
<sequence>MKYKKDLVNNSKTDRMLLSINKIILVLIVLIVTVPLLYVLFGSFLHPNILLTKGISLNPNDWTLDSYRRILEDGSIIRGFFNSILYAGGFTIVSVLFSILAGYALSVDDLPGKRIFMGFFIVTMFFNGGMIPTYLLIKEMGMINTPWAIILPGAVSVWNIILSRTYFKGLPNELKEAARIDGASDIKIFLKIILPLSKPIIFVLALYAFIGQWNSYFNAMIYLEDRSLYPLQLVLREILIQNEVQPGMIADQLARAEIQKIAEMIKYSSIVVSSLPLLIMYPFFQKYFEKGVMVGSLK</sequence>
<evidence type="ECO:0000256" key="3">
    <source>
        <dbReference type="ARBA" id="ARBA00022475"/>
    </source>
</evidence>
<keyword evidence="5 7" id="KW-1133">Transmembrane helix</keyword>
<dbReference type="PANTHER" id="PTHR43744:SF9">
    <property type="entry name" value="POLYGALACTURONAN_RHAMNOGALACTURONAN TRANSPORT SYSTEM PERMEASE PROTEIN YTCP"/>
    <property type="match status" value="1"/>
</dbReference>
<evidence type="ECO:0000256" key="4">
    <source>
        <dbReference type="ARBA" id="ARBA00022692"/>
    </source>
</evidence>
<dbReference type="RefSeq" id="WP_390198542.1">
    <property type="nucleotide sequence ID" value="NZ_JBHSDV010000002.1"/>
</dbReference>
<reference evidence="10" key="1">
    <citation type="journal article" date="2019" name="Int. J. Syst. Evol. Microbiol.">
        <title>The Global Catalogue of Microorganisms (GCM) 10K type strain sequencing project: providing services to taxonomists for standard genome sequencing and annotation.</title>
        <authorList>
            <consortium name="The Broad Institute Genomics Platform"/>
            <consortium name="The Broad Institute Genome Sequencing Center for Infectious Disease"/>
            <person name="Wu L."/>
            <person name="Ma J."/>
        </authorList>
    </citation>
    <scope>NUCLEOTIDE SEQUENCE [LARGE SCALE GENOMIC DNA]</scope>
    <source>
        <strain evidence="10">KACC 14058</strain>
    </source>
</reference>
<comment type="caution">
    <text evidence="9">The sequence shown here is derived from an EMBL/GenBank/DDBJ whole genome shotgun (WGS) entry which is preliminary data.</text>
</comment>
<feature type="transmembrane region" description="Helical" evidence="7">
    <location>
        <begin position="264"/>
        <end position="284"/>
    </location>
</feature>
<dbReference type="PROSITE" id="PS50928">
    <property type="entry name" value="ABC_TM1"/>
    <property type="match status" value="1"/>
</dbReference>
<feature type="domain" description="ABC transmembrane type-1" evidence="8">
    <location>
        <begin position="80"/>
        <end position="283"/>
    </location>
</feature>
<keyword evidence="2 7" id="KW-0813">Transport</keyword>
<feature type="transmembrane region" description="Helical" evidence="7">
    <location>
        <begin position="84"/>
        <end position="103"/>
    </location>
</feature>
<proteinExistence type="inferred from homology"/>
<feature type="transmembrane region" description="Helical" evidence="7">
    <location>
        <begin position="188"/>
        <end position="210"/>
    </location>
</feature>
<evidence type="ECO:0000256" key="5">
    <source>
        <dbReference type="ARBA" id="ARBA00022989"/>
    </source>
</evidence>
<keyword evidence="6 7" id="KW-0472">Membrane</keyword>
<evidence type="ECO:0000313" key="9">
    <source>
        <dbReference type="EMBL" id="MFC4387896.1"/>
    </source>
</evidence>